<protein>
    <submittedName>
        <fullName evidence="1">Uncharacterized protein</fullName>
    </submittedName>
</protein>
<sequence length="179" mass="19430">MGRDEAKETDPRITTPYSNLPDLFWEDSKRAGCRSRIKVYRSLGEIVDSCAGIPSLLLGDSMNNIATDMDTISYRVPLGVTGCICPFNFPAMVPLWTFPISIACGNTVVLKPSERVPGASMILADLFREAGAPAGVLNIIHGQHEAVDFMCDHPDIEAISFVGSDEAVSDIDVSCDFRC</sequence>
<gene>
    <name evidence="1" type="ORF">QAD02_002407</name>
</gene>
<evidence type="ECO:0000313" key="1">
    <source>
        <dbReference type="EMBL" id="KAJ8671148.1"/>
    </source>
</evidence>
<proteinExistence type="predicted"/>
<keyword evidence="2" id="KW-1185">Reference proteome</keyword>
<dbReference type="Proteomes" id="UP001239111">
    <property type="component" value="Chromosome 3"/>
</dbReference>
<organism evidence="1 2">
    <name type="scientific">Eretmocerus hayati</name>
    <dbReference type="NCBI Taxonomy" id="131215"/>
    <lineage>
        <taxon>Eukaryota</taxon>
        <taxon>Metazoa</taxon>
        <taxon>Ecdysozoa</taxon>
        <taxon>Arthropoda</taxon>
        <taxon>Hexapoda</taxon>
        <taxon>Insecta</taxon>
        <taxon>Pterygota</taxon>
        <taxon>Neoptera</taxon>
        <taxon>Endopterygota</taxon>
        <taxon>Hymenoptera</taxon>
        <taxon>Apocrita</taxon>
        <taxon>Proctotrupomorpha</taxon>
        <taxon>Chalcidoidea</taxon>
        <taxon>Aphelinidae</taxon>
        <taxon>Aphelininae</taxon>
        <taxon>Eretmocerus</taxon>
    </lineage>
</organism>
<dbReference type="EMBL" id="CM056743">
    <property type="protein sequence ID" value="KAJ8671148.1"/>
    <property type="molecule type" value="Genomic_DNA"/>
</dbReference>
<reference evidence="1" key="1">
    <citation type="submission" date="2023-04" db="EMBL/GenBank/DDBJ databases">
        <title>A chromosome-level genome assembly of the parasitoid wasp Eretmocerus hayati.</title>
        <authorList>
            <person name="Zhong Y."/>
            <person name="Liu S."/>
            <person name="Liu Y."/>
        </authorList>
    </citation>
    <scope>NUCLEOTIDE SEQUENCE</scope>
    <source>
        <strain evidence="1">ZJU_SS_LIU_2023</strain>
    </source>
</reference>
<accession>A0ACC2NK12</accession>
<comment type="caution">
    <text evidence="1">The sequence shown here is derived from an EMBL/GenBank/DDBJ whole genome shotgun (WGS) entry which is preliminary data.</text>
</comment>
<evidence type="ECO:0000313" key="2">
    <source>
        <dbReference type="Proteomes" id="UP001239111"/>
    </source>
</evidence>
<name>A0ACC2NK12_9HYME</name>